<dbReference type="STRING" id="1513793.SAMN06296036_101338"/>
<keyword evidence="4" id="KW-1185">Reference proteome</keyword>
<dbReference type="Gene3D" id="1.25.40.10">
    <property type="entry name" value="Tetratricopeptide repeat domain"/>
    <property type="match status" value="1"/>
</dbReference>
<protein>
    <submittedName>
        <fullName evidence="3">Transglycosylase SLT domain-containing protein</fullName>
    </submittedName>
</protein>
<dbReference type="CDD" id="cd13401">
    <property type="entry name" value="Slt70-like"/>
    <property type="match status" value="1"/>
</dbReference>
<accession>A0A1Y6BAD9</accession>
<evidence type="ECO:0000259" key="2">
    <source>
        <dbReference type="Pfam" id="PF01464"/>
    </source>
</evidence>
<sequence length="661" mass="77401">MVTLRCLRNLRKILAVWIVVVSTGGLEGNSASADTINTYRKLLLDYRQHAQQISQGMSLLRQSSQDPWHKAQIHYFTGAYASAYKTLAAVDDKNLPLSDYIFFLEMRFRLQLELGHKRKIRNQISRRTRASKYLHFLEETDIFYRVKEQISSRYPKVWQSYARKALSDYPYTGASLASFAHFQESYKAGSIPYRVARKLSRLGRRAPNIRDWLHDKVLSNQVSFRGQRRSSHYLKVRLLFYMKDNLRLIDLAKNKLERKLRVKDTADIAEMLARAYEARQDLDQARSTYESYLERLGRNSATMRLWASYGRFLARRGFLDQASDELSKASKKTYSRSIRWSAFWSNYRARNLDKAKTMIQSRRYRSLDRHVPEMRDYWRARVLEKSGDTPGALALDRKILDRWGNGFYATLVMQKYLGQLKPGDYTAGRGKVIPISMKTKGRDVFDVRRWYEEQSKPRPEKRSKLRSVTSLYTDIQENPEYWQLKYPQPFQDWAQAVEDFWALDPLLLYSVMRAESFYNPSAKSPVGARGLMQIMPYTGFNISQDLGDPQFQVTQLTDPAINILYGGYYLAKLLKHYKGNVFYAVASYNAGPLKVDEWLNTCQVCETDEFVDSIPFRETRNYVKKVVANYAMYSRIYRGQLIPNLVDQQSKLHNGFENRLY</sequence>
<dbReference type="EMBL" id="FWZT01000001">
    <property type="protein sequence ID" value="SME90116.1"/>
    <property type="molecule type" value="Genomic_DNA"/>
</dbReference>
<dbReference type="GO" id="GO:0008933">
    <property type="term" value="F:peptidoglycan lytic transglycosylase activity"/>
    <property type="evidence" value="ECO:0007669"/>
    <property type="project" value="InterPro"/>
</dbReference>
<dbReference type="PANTHER" id="PTHR37423">
    <property type="entry name" value="SOLUBLE LYTIC MUREIN TRANSGLYCOSYLASE-RELATED"/>
    <property type="match status" value="1"/>
</dbReference>
<dbReference type="SUPFAM" id="SSF48452">
    <property type="entry name" value="TPR-like"/>
    <property type="match status" value="1"/>
</dbReference>
<dbReference type="InterPro" id="IPR008258">
    <property type="entry name" value="Transglycosylase_SLT_dom_1"/>
</dbReference>
<dbReference type="Gene3D" id="1.10.530.10">
    <property type="match status" value="1"/>
</dbReference>
<comment type="similarity">
    <text evidence="1">Belongs to the transglycosylase Slt family.</text>
</comment>
<dbReference type="PANTHER" id="PTHR37423:SF2">
    <property type="entry name" value="MEMBRANE-BOUND LYTIC MUREIN TRANSGLYCOSYLASE C"/>
    <property type="match status" value="1"/>
</dbReference>
<gene>
    <name evidence="3" type="ORF">SAMN06296036_101338</name>
</gene>
<dbReference type="Proteomes" id="UP000192907">
    <property type="component" value="Unassembled WGS sequence"/>
</dbReference>
<organism evidence="3 4">
    <name type="scientific">Pseudobacteriovorax antillogorgiicola</name>
    <dbReference type="NCBI Taxonomy" id="1513793"/>
    <lineage>
        <taxon>Bacteria</taxon>
        <taxon>Pseudomonadati</taxon>
        <taxon>Bdellovibrionota</taxon>
        <taxon>Oligoflexia</taxon>
        <taxon>Oligoflexales</taxon>
        <taxon>Pseudobacteriovoracaceae</taxon>
        <taxon>Pseudobacteriovorax</taxon>
    </lineage>
</organism>
<dbReference type="InterPro" id="IPR011990">
    <property type="entry name" value="TPR-like_helical_dom_sf"/>
</dbReference>
<reference evidence="4" key="1">
    <citation type="submission" date="2017-04" db="EMBL/GenBank/DDBJ databases">
        <authorList>
            <person name="Varghese N."/>
            <person name="Submissions S."/>
        </authorList>
    </citation>
    <scope>NUCLEOTIDE SEQUENCE [LARGE SCALE GENOMIC DNA]</scope>
    <source>
        <strain evidence="4">RKEM611</strain>
    </source>
</reference>
<evidence type="ECO:0000313" key="4">
    <source>
        <dbReference type="Proteomes" id="UP000192907"/>
    </source>
</evidence>
<dbReference type="InterPro" id="IPR000189">
    <property type="entry name" value="Transglyc_AS"/>
</dbReference>
<dbReference type="GO" id="GO:0000270">
    <property type="term" value="P:peptidoglycan metabolic process"/>
    <property type="evidence" value="ECO:0007669"/>
    <property type="project" value="InterPro"/>
</dbReference>
<dbReference type="OrthoDB" id="5298965at2"/>
<name>A0A1Y6BAD9_9BACT</name>
<dbReference type="AlphaFoldDB" id="A0A1Y6BAD9"/>
<dbReference type="GO" id="GO:0016020">
    <property type="term" value="C:membrane"/>
    <property type="evidence" value="ECO:0007669"/>
    <property type="project" value="InterPro"/>
</dbReference>
<feature type="domain" description="Transglycosylase SLT" evidence="2">
    <location>
        <begin position="498"/>
        <end position="601"/>
    </location>
</feature>
<dbReference type="PROSITE" id="PS00922">
    <property type="entry name" value="TRANSGLYCOSYLASE"/>
    <property type="match status" value="1"/>
</dbReference>
<proteinExistence type="inferred from homology"/>
<dbReference type="SUPFAM" id="SSF53955">
    <property type="entry name" value="Lysozyme-like"/>
    <property type="match status" value="1"/>
</dbReference>
<evidence type="ECO:0000313" key="3">
    <source>
        <dbReference type="EMBL" id="SME90116.1"/>
    </source>
</evidence>
<dbReference type="Pfam" id="PF01464">
    <property type="entry name" value="SLT"/>
    <property type="match status" value="1"/>
</dbReference>
<evidence type="ECO:0000256" key="1">
    <source>
        <dbReference type="ARBA" id="ARBA00007734"/>
    </source>
</evidence>
<dbReference type="InterPro" id="IPR023346">
    <property type="entry name" value="Lysozyme-like_dom_sf"/>
</dbReference>